<dbReference type="HAMAP" id="MF_01416">
    <property type="entry name" value="ATP_synth_delta_bact"/>
    <property type="match status" value="1"/>
</dbReference>
<dbReference type="EMBL" id="LGIQ01000009">
    <property type="protein sequence ID" value="KNB71831.1"/>
    <property type="molecule type" value="Genomic_DNA"/>
</dbReference>
<dbReference type="InterPro" id="IPR026015">
    <property type="entry name" value="ATP_synth_OSCP/delta_N_sf"/>
</dbReference>
<dbReference type="Proteomes" id="UP000319578">
    <property type="component" value="Unassembled WGS sequence"/>
</dbReference>
<comment type="caution">
    <text evidence="10">The sequence shown here is derived from an EMBL/GenBank/DDBJ whole genome shotgun (WGS) entry which is preliminary data.</text>
</comment>
<dbReference type="AlphaFoldDB" id="A0A0K9YT14"/>
<gene>
    <name evidence="8" type="primary">atpH</name>
    <name evidence="10" type="ORF">ADS79_24095</name>
    <name evidence="9" type="ORF">BRE01_12150</name>
</gene>
<reference evidence="10" key="2">
    <citation type="submission" date="2015-07" db="EMBL/GenBank/DDBJ databases">
        <title>MeaNS - Measles Nucleotide Surveillance Program.</title>
        <authorList>
            <person name="Tran T."/>
            <person name="Druce J."/>
        </authorList>
    </citation>
    <scope>NUCLEOTIDE SEQUENCE</scope>
    <source>
        <strain evidence="10">DSM 9887</strain>
    </source>
</reference>
<evidence type="ECO:0000313" key="11">
    <source>
        <dbReference type="Proteomes" id="UP000036834"/>
    </source>
</evidence>
<evidence type="ECO:0000256" key="1">
    <source>
        <dbReference type="ARBA" id="ARBA00004370"/>
    </source>
</evidence>
<keyword evidence="4 8" id="KW-0406">Ion transport</keyword>
<evidence type="ECO:0000256" key="2">
    <source>
        <dbReference type="ARBA" id="ARBA00022448"/>
    </source>
</evidence>
<keyword evidence="8" id="KW-1003">Cell membrane</keyword>
<dbReference type="STRING" id="54915.ADS79_24095"/>
<dbReference type="OrthoDB" id="9802471at2"/>
<keyword evidence="2 8" id="KW-0813">Transport</keyword>
<evidence type="ECO:0000256" key="4">
    <source>
        <dbReference type="ARBA" id="ARBA00023065"/>
    </source>
</evidence>
<dbReference type="GO" id="GO:0045259">
    <property type="term" value="C:proton-transporting ATP synthase complex"/>
    <property type="evidence" value="ECO:0007669"/>
    <property type="project" value="UniProtKB-KW"/>
</dbReference>
<dbReference type="NCBIfam" id="TIGR01145">
    <property type="entry name" value="ATP_synt_delta"/>
    <property type="match status" value="1"/>
</dbReference>
<keyword evidence="7 8" id="KW-0066">ATP synthesis</keyword>
<dbReference type="Proteomes" id="UP000036834">
    <property type="component" value="Unassembled WGS sequence"/>
</dbReference>
<evidence type="ECO:0000256" key="5">
    <source>
        <dbReference type="ARBA" id="ARBA00023136"/>
    </source>
</evidence>
<keyword evidence="5 8" id="KW-0472">Membrane</keyword>
<protein>
    <recommendedName>
        <fullName evidence="8">ATP synthase subunit delta</fullName>
    </recommendedName>
    <alternativeName>
        <fullName evidence="8">ATP synthase F(1) sector subunit delta</fullName>
    </alternativeName>
    <alternativeName>
        <fullName evidence="8">F-type ATPase subunit delta</fullName>
        <shortName evidence="8">F-ATPase subunit delta</shortName>
    </alternativeName>
</protein>
<dbReference type="NCBIfam" id="NF004403">
    <property type="entry name" value="PRK05758.2-4"/>
    <property type="match status" value="1"/>
</dbReference>
<evidence type="ECO:0000313" key="12">
    <source>
        <dbReference type="Proteomes" id="UP000319578"/>
    </source>
</evidence>
<organism evidence="10 11">
    <name type="scientific">Brevibacillus reuszeri</name>
    <dbReference type="NCBI Taxonomy" id="54915"/>
    <lineage>
        <taxon>Bacteria</taxon>
        <taxon>Bacillati</taxon>
        <taxon>Bacillota</taxon>
        <taxon>Bacilli</taxon>
        <taxon>Bacillales</taxon>
        <taxon>Paenibacillaceae</taxon>
        <taxon>Brevibacillus</taxon>
    </lineage>
</organism>
<keyword evidence="6 8" id="KW-0139">CF(1)</keyword>
<comment type="function">
    <text evidence="8">F(1)F(0) ATP synthase produces ATP from ADP in the presence of a proton or sodium gradient. F-type ATPases consist of two structural domains, F(1) containing the extramembraneous catalytic core and F(0) containing the membrane proton channel, linked together by a central stalk and a peripheral stalk. During catalysis, ATP synthesis in the catalytic domain of F(1) is coupled via a rotary mechanism of the central stalk subunits to proton translocation.</text>
</comment>
<comment type="function">
    <text evidence="8">This protein is part of the stalk that links CF(0) to CF(1). It either transmits conformational changes from CF(0) to CF(1) or is implicated in proton conduction.</text>
</comment>
<keyword evidence="12" id="KW-1185">Reference proteome</keyword>
<dbReference type="GO" id="GO:0046933">
    <property type="term" value="F:proton-transporting ATP synthase activity, rotational mechanism"/>
    <property type="evidence" value="ECO:0007669"/>
    <property type="project" value="UniProtKB-UniRule"/>
</dbReference>
<dbReference type="PRINTS" id="PR00125">
    <property type="entry name" value="ATPASEDELTA"/>
</dbReference>
<evidence type="ECO:0000256" key="6">
    <source>
        <dbReference type="ARBA" id="ARBA00023196"/>
    </source>
</evidence>
<dbReference type="PROSITE" id="PS00389">
    <property type="entry name" value="ATPASE_DELTA"/>
    <property type="match status" value="1"/>
</dbReference>
<sequence>MSSAVGKRYARALFEVASERGKIDQVEADLGAIVEAVEGNEDLKKIMQHPHIAADAKSKLADELFKSHVGEESFNFLNVLIENGREVQLSDIYSSFVQLANDARGFAEATVTSAKPLSSEEQAELAEKFGQTLNKKLRLTAIVDPTILGGIIIKIGDRLYDGSLKTKLETFALRA</sequence>
<reference evidence="11" key="1">
    <citation type="submission" date="2015-07" db="EMBL/GenBank/DDBJ databases">
        <title>Genome sequencing project for genomic taxonomy and phylogenomics of Bacillus-like bacteria.</title>
        <authorList>
            <person name="Liu B."/>
            <person name="Wang J."/>
            <person name="Zhu Y."/>
            <person name="Liu G."/>
            <person name="Chen Q."/>
            <person name="Chen Z."/>
            <person name="Lan J."/>
            <person name="Che J."/>
            <person name="Ge C."/>
            <person name="Shi H."/>
            <person name="Pan Z."/>
            <person name="Liu X."/>
        </authorList>
    </citation>
    <scope>NUCLEOTIDE SEQUENCE [LARGE SCALE GENOMIC DNA]</scope>
    <source>
        <strain evidence="11">DSM 9887</strain>
    </source>
</reference>
<reference evidence="9 12" key="3">
    <citation type="submission" date="2019-06" db="EMBL/GenBank/DDBJ databases">
        <title>Whole genome shotgun sequence of Brevibacillus reuszeri NBRC 15719.</title>
        <authorList>
            <person name="Hosoyama A."/>
            <person name="Uohara A."/>
            <person name="Ohji S."/>
            <person name="Ichikawa N."/>
        </authorList>
    </citation>
    <scope>NUCLEOTIDE SEQUENCE [LARGE SCALE GENOMIC DNA]</scope>
    <source>
        <strain evidence="9 12">NBRC 15719</strain>
    </source>
</reference>
<comment type="subcellular location">
    <subcellularLocation>
        <location evidence="8">Cell membrane</location>
        <topology evidence="8">Peripheral membrane protein</topology>
    </subcellularLocation>
    <subcellularLocation>
        <location evidence="1">Membrane</location>
    </subcellularLocation>
</comment>
<dbReference type="GO" id="GO:0005886">
    <property type="term" value="C:plasma membrane"/>
    <property type="evidence" value="ECO:0007669"/>
    <property type="project" value="UniProtKB-SubCell"/>
</dbReference>
<comment type="similarity">
    <text evidence="8">Belongs to the ATPase delta chain family.</text>
</comment>
<dbReference type="InterPro" id="IPR020781">
    <property type="entry name" value="ATPase_OSCP/d_CS"/>
</dbReference>
<keyword evidence="3 8" id="KW-0375">Hydrogen ion transport</keyword>
<dbReference type="RefSeq" id="WP_049740873.1">
    <property type="nucleotide sequence ID" value="NZ_BJON01000004.1"/>
</dbReference>
<evidence type="ECO:0000313" key="10">
    <source>
        <dbReference type="EMBL" id="KNB71831.1"/>
    </source>
</evidence>
<dbReference type="Pfam" id="PF00213">
    <property type="entry name" value="OSCP"/>
    <property type="match status" value="1"/>
</dbReference>
<name>A0A0K9YT14_9BACL</name>
<dbReference type="Gene3D" id="1.10.520.20">
    <property type="entry name" value="N-terminal domain of the delta subunit of the F1F0-ATP synthase"/>
    <property type="match status" value="1"/>
</dbReference>
<evidence type="ECO:0000313" key="9">
    <source>
        <dbReference type="EMBL" id="GED67513.1"/>
    </source>
</evidence>
<dbReference type="EMBL" id="BJON01000004">
    <property type="protein sequence ID" value="GED67513.1"/>
    <property type="molecule type" value="Genomic_DNA"/>
</dbReference>
<accession>A0A0K9YT14</accession>
<dbReference type="PANTHER" id="PTHR11910">
    <property type="entry name" value="ATP SYNTHASE DELTA CHAIN"/>
    <property type="match status" value="1"/>
</dbReference>
<evidence type="ECO:0000256" key="3">
    <source>
        <dbReference type="ARBA" id="ARBA00022781"/>
    </source>
</evidence>
<evidence type="ECO:0000256" key="8">
    <source>
        <dbReference type="HAMAP-Rule" id="MF_01416"/>
    </source>
</evidence>
<dbReference type="PATRIC" id="fig|54915.3.peg.3959"/>
<evidence type="ECO:0000256" key="7">
    <source>
        <dbReference type="ARBA" id="ARBA00023310"/>
    </source>
</evidence>
<dbReference type="SUPFAM" id="SSF47928">
    <property type="entry name" value="N-terminal domain of the delta subunit of the F1F0-ATP synthase"/>
    <property type="match status" value="1"/>
</dbReference>
<proteinExistence type="inferred from homology"/>
<dbReference type="InterPro" id="IPR000711">
    <property type="entry name" value="ATPase_OSCP/dsu"/>
</dbReference>